<gene>
    <name evidence="2" type="ORF">GLOINDRAFT_29460</name>
</gene>
<dbReference type="GO" id="GO:0005524">
    <property type="term" value="F:ATP binding"/>
    <property type="evidence" value="ECO:0007669"/>
    <property type="project" value="InterPro"/>
</dbReference>
<dbReference type="EMBL" id="KI287114">
    <property type="protein sequence ID" value="ESA10428.1"/>
    <property type="molecule type" value="Genomic_DNA"/>
</dbReference>
<evidence type="ECO:0000259" key="1">
    <source>
        <dbReference type="PROSITE" id="PS50011"/>
    </source>
</evidence>
<dbReference type="InterPro" id="IPR051681">
    <property type="entry name" value="Ser/Thr_Kinases-Pseudokinases"/>
</dbReference>
<dbReference type="eggNOG" id="KOG0192">
    <property type="taxonomic scope" value="Eukaryota"/>
</dbReference>
<sequence>MDKTQMALDIACGLKFLHFKEIIHRDLHSKNILVNNGKLLIADFGLSKKFAEARINSLANTRGMIEYTEPQCFKSLKYKKNKKSDIYSLGVLLWEISSGRPPFSDCERSLLRDHIKDGNREEPTEDTPLKYQQLYQKCWESEPNSRPDIEEVYETISQLKTEDFSLLPSPQSNINEIKSSNIDYNDDLNISDDLNSKRESSHKPNGFIKKVSKYFDSELLRSGLRSMTLRTRRGEKYFDDCK</sequence>
<dbReference type="SUPFAM" id="SSF56112">
    <property type="entry name" value="Protein kinase-like (PK-like)"/>
    <property type="match status" value="1"/>
</dbReference>
<organism evidence="2">
    <name type="scientific">Rhizophagus irregularis (strain DAOM 181602 / DAOM 197198 / MUCL 43194)</name>
    <name type="common">Arbuscular mycorrhizal fungus</name>
    <name type="synonym">Glomus intraradices</name>
    <dbReference type="NCBI Taxonomy" id="747089"/>
    <lineage>
        <taxon>Eukaryota</taxon>
        <taxon>Fungi</taxon>
        <taxon>Fungi incertae sedis</taxon>
        <taxon>Mucoromycota</taxon>
        <taxon>Glomeromycotina</taxon>
        <taxon>Glomeromycetes</taxon>
        <taxon>Glomerales</taxon>
        <taxon>Glomeraceae</taxon>
        <taxon>Rhizophagus</taxon>
    </lineage>
</organism>
<dbReference type="AlphaFoldDB" id="U9TVR1"/>
<dbReference type="VEuPathDB" id="FungiDB:RhiirFUN_005051"/>
<dbReference type="PRINTS" id="PR00109">
    <property type="entry name" value="TYRKINASE"/>
</dbReference>
<dbReference type="PROSITE" id="PS50011">
    <property type="entry name" value="PROTEIN_KINASE_DOM"/>
    <property type="match status" value="1"/>
</dbReference>
<dbReference type="Pfam" id="PF07714">
    <property type="entry name" value="PK_Tyr_Ser-Thr"/>
    <property type="match status" value="1"/>
</dbReference>
<dbReference type="Gene3D" id="1.10.510.10">
    <property type="entry name" value="Transferase(Phosphotransferase) domain 1"/>
    <property type="match status" value="1"/>
</dbReference>
<dbReference type="InterPro" id="IPR001245">
    <property type="entry name" value="Ser-Thr/Tyr_kinase_cat_dom"/>
</dbReference>
<evidence type="ECO:0000313" key="2">
    <source>
        <dbReference type="EMBL" id="ESA10428.1"/>
    </source>
</evidence>
<name>U9TVR1_RHIID</name>
<dbReference type="InterPro" id="IPR011009">
    <property type="entry name" value="Kinase-like_dom_sf"/>
</dbReference>
<dbReference type="HOGENOM" id="CLU_000288_7_0_1"/>
<accession>U9TVR1</accession>
<protein>
    <recommendedName>
        <fullName evidence="1">Protein kinase domain-containing protein</fullName>
    </recommendedName>
</protein>
<dbReference type="PANTHER" id="PTHR44329">
    <property type="entry name" value="SERINE/THREONINE-PROTEIN KINASE TNNI3K-RELATED"/>
    <property type="match status" value="1"/>
</dbReference>
<reference evidence="2" key="1">
    <citation type="submission" date="2013-07" db="EMBL/GenBank/DDBJ databases">
        <title>The genome of an arbuscular mycorrhizal fungus provides insights into the evolution of the oldest plant symbiosis.</title>
        <authorList>
            <consortium name="DOE Joint Genome Institute"/>
            <person name="Tisserant E."/>
            <person name="Malbreil M."/>
            <person name="Kuo A."/>
            <person name="Kohler A."/>
            <person name="Symeonidi A."/>
            <person name="Balestrini R."/>
            <person name="Charron P."/>
            <person name="Duensing N."/>
            <person name="Frei-dit-Frey N."/>
            <person name="Gianinazzi-Pearson V."/>
            <person name="Gilbert B."/>
            <person name="Handa Y."/>
            <person name="Hijri M."/>
            <person name="Kaul R."/>
            <person name="Kawaguchi M."/>
            <person name="Krajinski F."/>
            <person name="Lammers P."/>
            <person name="Lapierre D."/>
            <person name="Masclaux F.G."/>
            <person name="Murat C."/>
            <person name="Morin E."/>
            <person name="Ndikumana S."/>
            <person name="Pagni M."/>
            <person name="Petitpierre D."/>
            <person name="Requena N."/>
            <person name="Rosikiewicz P."/>
            <person name="Riley R."/>
            <person name="Saito K."/>
            <person name="San Clemente H."/>
            <person name="Shapiro H."/>
            <person name="van Tuinen D."/>
            <person name="Becard G."/>
            <person name="Bonfante P."/>
            <person name="Paszkowski U."/>
            <person name="Shachar-Hill Y."/>
            <person name="Young J.P."/>
            <person name="Sanders I.R."/>
            <person name="Henrissat B."/>
            <person name="Rensing S.A."/>
            <person name="Grigoriev I.V."/>
            <person name="Corradi N."/>
            <person name="Roux C."/>
            <person name="Martin F."/>
        </authorList>
    </citation>
    <scope>NUCLEOTIDE SEQUENCE</scope>
    <source>
        <strain evidence="2">DAOM 197198</strain>
    </source>
</reference>
<proteinExistence type="predicted"/>
<feature type="domain" description="Protein kinase" evidence="1">
    <location>
        <begin position="1"/>
        <end position="159"/>
    </location>
</feature>
<dbReference type="GO" id="GO:0004674">
    <property type="term" value="F:protein serine/threonine kinase activity"/>
    <property type="evidence" value="ECO:0007669"/>
    <property type="project" value="TreeGrafter"/>
</dbReference>
<dbReference type="InterPro" id="IPR000719">
    <property type="entry name" value="Prot_kinase_dom"/>
</dbReference>